<reference evidence="2 3" key="1">
    <citation type="submission" date="2020-08" db="EMBL/GenBank/DDBJ databases">
        <title>Novel species isolated from subtropical streams in China.</title>
        <authorList>
            <person name="Lu H."/>
        </authorList>
    </citation>
    <scope>NUCLEOTIDE SEQUENCE [LARGE SCALE GENOMIC DNA]</scope>
    <source>
        <strain evidence="2 3">LX15W</strain>
    </source>
</reference>
<protein>
    <submittedName>
        <fullName evidence="2">YcaO-like family protein</fullName>
    </submittedName>
</protein>
<sequence length="452" mass="50302">MTNALYQLPEMAKTMTPPSLADTYEKLVNPNYGLIKMVVESCRTPEFPQLHIAAAVLSNSAYFCENKPPVVNVPLGAAGAGIDRTQCLWSTLGEAAERYCGGVYDRKSIYVSPIDALTGQVYPLHDLILYADSQYQNPSFPFQRIEDISQFSWVSGHNLFDGEPVHLPAQLVYFGLQVSNKEVLTQTVSTGLACGATLNNAITSGLREILERDVFTAMWLLKYSPVEVLMDAEFLPQLSPGVRSFLDSSCCKIKVWYLPDEFGAVTVLACVEGVHSYRLGFGAATHFSLAAACEKAIVEACHTWTWSIRFPLETVNNANDKLSTYGVSGDSKDHVSYYLAPDKREEIAFLLESKQSISATSLEQQIDETSFESVLQRIKESGRSVSWIEMTTTDVASVGLHVVKVFVSKMQPLYFGNADCYANLDERRLRELARFWNIEFPTEFNASPHPFP</sequence>
<dbReference type="Gene3D" id="3.30.1330.230">
    <property type="match status" value="1"/>
</dbReference>
<dbReference type="Proteomes" id="UP000624279">
    <property type="component" value="Unassembled WGS sequence"/>
</dbReference>
<keyword evidence="3" id="KW-1185">Reference proteome</keyword>
<dbReference type="RefSeq" id="WP_186941829.1">
    <property type="nucleotide sequence ID" value="NZ_JACOGA010000007.1"/>
</dbReference>
<accession>A0ABR6YAZ7</accession>
<dbReference type="Gene3D" id="3.30.40.250">
    <property type="match status" value="1"/>
</dbReference>
<dbReference type="InterPro" id="IPR027624">
    <property type="entry name" value="TOMM_cyclo_SagD"/>
</dbReference>
<dbReference type="PANTHER" id="PTHR37809">
    <property type="entry name" value="RIBOSOMAL PROTEIN S12 METHYLTHIOTRANSFERASE ACCESSORY FACTOR YCAO"/>
    <property type="match status" value="1"/>
</dbReference>
<evidence type="ECO:0000313" key="2">
    <source>
        <dbReference type="EMBL" id="MBC3873806.1"/>
    </source>
</evidence>
<gene>
    <name evidence="2" type="ORF">H8K55_09410</name>
</gene>
<evidence type="ECO:0000259" key="1">
    <source>
        <dbReference type="PROSITE" id="PS51664"/>
    </source>
</evidence>
<dbReference type="Pfam" id="PF02624">
    <property type="entry name" value="YcaO"/>
    <property type="match status" value="1"/>
</dbReference>
<dbReference type="PANTHER" id="PTHR37809:SF1">
    <property type="entry name" value="RIBOSOMAL PROTEIN S12 METHYLTHIOTRANSFERASE ACCESSORY FACTOR YCAO"/>
    <property type="match status" value="1"/>
</dbReference>
<dbReference type="NCBIfam" id="TIGR03604">
    <property type="entry name" value="TOMM_cyclo_SagD"/>
    <property type="match status" value="1"/>
</dbReference>
<comment type="caution">
    <text evidence="2">The sequence shown here is derived from an EMBL/GenBank/DDBJ whole genome shotgun (WGS) entry which is preliminary data.</text>
</comment>
<name>A0ABR6YAZ7_9BURK</name>
<dbReference type="InterPro" id="IPR003776">
    <property type="entry name" value="YcaO-like_dom"/>
</dbReference>
<dbReference type="EMBL" id="JACOGA010000007">
    <property type="protein sequence ID" value="MBC3873806.1"/>
    <property type="molecule type" value="Genomic_DNA"/>
</dbReference>
<feature type="domain" description="YcaO" evidence="1">
    <location>
        <begin position="79"/>
        <end position="452"/>
    </location>
</feature>
<dbReference type="Gene3D" id="3.30.160.660">
    <property type="match status" value="1"/>
</dbReference>
<dbReference type="PROSITE" id="PS51664">
    <property type="entry name" value="YCAO"/>
    <property type="match status" value="1"/>
</dbReference>
<proteinExistence type="predicted"/>
<organism evidence="2 3">
    <name type="scientific">Undibacterium flavidum</name>
    <dbReference type="NCBI Taxonomy" id="2762297"/>
    <lineage>
        <taxon>Bacteria</taxon>
        <taxon>Pseudomonadati</taxon>
        <taxon>Pseudomonadota</taxon>
        <taxon>Betaproteobacteria</taxon>
        <taxon>Burkholderiales</taxon>
        <taxon>Oxalobacteraceae</taxon>
        <taxon>Undibacterium</taxon>
    </lineage>
</organism>
<evidence type="ECO:0000313" key="3">
    <source>
        <dbReference type="Proteomes" id="UP000624279"/>
    </source>
</evidence>